<evidence type="ECO:0000256" key="5">
    <source>
        <dbReference type="SAM" id="Coils"/>
    </source>
</evidence>
<dbReference type="GO" id="GO:0046983">
    <property type="term" value="F:protein dimerization activity"/>
    <property type="evidence" value="ECO:0007669"/>
    <property type="project" value="InterPro"/>
</dbReference>
<keyword evidence="3 4" id="KW-0804">Transcription</keyword>
<dbReference type="AlphaFoldDB" id="A0A5J9T0F7"/>
<evidence type="ECO:0000256" key="6">
    <source>
        <dbReference type="SAM" id="MobiDB-lite"/>
    </source>
</evidence>
<evidence type="ECO:0000256" key="1">
    <source>
        <dbReference type="ARBA" id="ARBA00005510"/>
    </source>
</evidence>
<dbReference type="GO" id="GO:0000976">
    <property type="term" value="F:transcription cis-regulatory region binding"/>
    <property type="evidence" value="ECO:0007669"/>
    <property type="project" value="TreeGrafter"/>
</dbReference>
<accession>A0A5J9T0F7</accession>
<dbReference type="InterPro" id="IPR045084">
    <property type="entry name" value="AIB/MYC-like"/>
</dbReference>
<comment type="subcellular location">
    <subcellularLocation>
        <location evidence="4">Nucleus</location>
    </subcellularLocation>
</comment>
<dbReference type="InterPro" id="IPR011598">
    <property type="entry name" value="bHLH_dom"/>
</dbReference>
<protein>
    <recommendedName>
        <fullName evidence="4">Transcription factor</fullName>
        <shortName evidence="4">bHLH transcription factor</shortName>
    </recommendedName>
    <alternativeName>
        <fullName evidence="4">Basic helix-loop-helix protein</fullName>
    </alternativeName>
</protein>
<feature type="region of interest" description="Disordered" evidence="6">
    <location>
        <begin position="56"/>
        <end position="118"/>
    </location>
</feature>
<dbReference type="InterPro" id="IPR036638">
    <property type="entry name" value="HLH_DNA-bd_sf"/>
</dbReference>
<evidence type="ECO:0000313" key="9">
    <source>
        <dbReference type="Proteomes" id="UP000324897"/>
    </source>
</evidence>
<keyword evidence="5" id="KW-0175">Coiled coil</keyword>
<comment type="caution">
    <text evidence="8">The sequence shown here is derived from an EMBL/GenBank/DDBJ whole genome shotgun (WGS) entry which is preliminary data.</text>
</comment>
<comment type="similarity">
    <text evidence="1">Belongs to the bHLH protein family.</text>
</comment>
<evidence type="ECO:0000313" key="8">
    <source>
        <dbReference type="EMBL" id="TVU04717.1"/>
    </source>
</evidence>
<dbReference type="Proteomes" id="UP000324897">
    <property type="component" value="Unassembled WGS sequence"/>
</dbReference>
<sequence length="275" mass="28999">MQQHNHGAMDGLTSHGSFCSPTSPPSFFSSAGHNQVLEFMSCGVPEQWLVGDDALDKHMHDDGAGEWTNGGPHSAGSDLSGNPPAVASLSERAVKRRGRKPGPRSDGPTISHVEAERQRREKLNRRFCDLRAAVPTVSRMDKASLLADAAAYITELRGRVEQLEAEAKQAAAARKGGGHLQGGGGCPAAMGLLEEKLEVRMAAVRLTTAASRHAAARLMGALRALDLPVQHACVSRVAGDATVQDAAVDVPAALQDEGCLRAALLHVLQQQDESG</sequence>
<dbReference type="Pfam" id="PF00010">
    <property type="entry name" value="HLH"/>
    <property type="match status" value="1"/>
</dbReference>
<keyword evidence="2 4" id="KW-0805">Transcription regulation</keyword>
<evidence type="ECO:0000256" key="4">
    <source>
        <dbReference type="RuleBase" id="RU369104"/>
    </source>
</evidence>
<keyword evidence="4" id="KW-0539">Nucleus</keyword>
<reference evidence="8 9" key="1">
    <citation type="journal article" date="2019" name="Sci. Rep.">
        <title>A high-quality genome of Eragrostis curvula grass provides insights into Poaceae evolution and supports new strategies to enhance forage quality.</title>
        <authorList>
            <person name="Carballo J."/>
            <person name="Santos B.A.C.M."/>
            <person name="Zappacosta D."/>
            <person name="Garbus I."/>
            <person name="Selva J.P."/>
            <person name="Gallo C.A."/>
            <person name="Diaz A."/>
            <person name="Albertini E."/>
            <person name="Caccamo M."/>
            <person name="Echenique V."/>
        </authorList>
    </citation>
    <scope>NUCLEOTIDE SEQUENCE [LARGE SCALE GENOMIC DNA]</scope>
    <source>
        <strain evidence="9">cv. Victoria</strain>
        <tissue evidence="8">Leaf</tissue>
    </source>
</reference>
<keyword evidence="9" id="KW-1185">Reference proteome</keyword>
<evidence type="ECO:0000256" key="3">
    <source>
        <dbReference type="ARBA" id="ARBA00023163"/>
    </source>
</evidence>
<dbReference type="EMBL" id="RWGY01000051">
    <property type="protein sequence ID" value="TVU04717.1"/>
    <property type="molecule type" value="Genomic_DNA"/>
</dbReference>
<feature type="domain" description="BHLH" evidence="7">
    <location>
        <begin position="107"/>
        <end position="156"/>
    </location>
</feature>
<dbReference type="Gene3D" id="4.10.280.10">
    <property type="entry name" value="Helix-loop-helix DNA-binding domain"/>
    <property type="match status" value="1"/>
</dbReference>
<organism evidence="8 9">
    <name type="scientific">Eragrostis curvula</name>
    <name type="common">weeping love grass</name>
    <dbReference type="NCBI Taxonomy" id="38414"/>
    <lineage>
        <taxon>Eukaryota</taxon>
        <taxon>Viridiplantae</taxon>
        <taxon>Streptophyta</taxon>
        <taxon>Embryophyta</taxon>
        <taxon>Tracheophyta</taxon>
        <taxon>Spermatophyta</taxon>
        <taxon>Magnoliopsida</taxon>
        <taxon>Liliopsida</taxon>
        <taxon>Poales</taxon>
        <taxon>Poaceae</taxon>
        <taxon>PACMAD clade</taxon>
        <taxon>Chloridoideae</taxon>
        <taxon>Eragrostideae</taxon>
        <taxon>Eragrostidinae</taxon>
        <taxon>Eragrostis</taxon>
    </lineage>
</organism>
<dbReference type="OrthoDB" id="691089at2759"/>
<dbReference type="GO" id="GO:0005634">
    <property type="term" value="C:nucleus"/>
    <property type="evidence" value="ECO:0007669"/>
    <property type="project" value="UniProtKB-SubCell"/>
</dbReference>
<feature type="coiled-coil region" evidence="5">
    <location>
        <begin position="146"/>
        <end position="173"/>
    </location>
</feature>
<dbReference type="PROSITE" id="PS50888">
    <property type="entry name" value="BHLH"/>
    <property type="match status" value="1"/>
</dbReference>
<dbReference type="PANTHER" id="PTHR11514">
    <property type="entry name" value="MYC"/>
    <property type="match status" value="1"/>
</dbReference>
<proteinExistence type="inferred from homology"/>
<evidence type="ECO:0000259" key="7">
    <source>
        <dbReference type="PROSITE" id="PS50888"/>
    </source>
</evidence>
<evidence type="ECO:0000256" key="2">
    <source>
        <dbReference type="ARBA" id="ARBA00023015"/>
    </source>
</evidence>
<dbReference type="Gramene" id="TVU04717">
    <property type="protein sequence ID" value="TVU04717"/>
    <property type="gene ID" value="EJB05_47848"/>
</dbReference>
<dbReference type="GO" id="GO:0003700">
    <property type="term" value="F:DNA-binding transcription factor activity"/>
    <property type="evidence" value="ECO:0007669"/>
    <property type="project" value="InterPro"/>
</dbReference>
<name>A0A5J9T0F7_9POAL</name>
<gene>
    <name evidence="8" type="ORF">EJB05_47848</name>
</gene>
<feature type="non-terminal residue" evidence="8">
    <location>
        <position position="1"/>
    </location>
</feature>
<dbReference type="SUPFAM" id="SSF47459">
    <property type="entry name" value="HLH, helix-loop-helix DNA-binding domain"/>
    <property type="match status" value="1"/>
</dbReference>
<dbReference type="PANTHER" id="PTHR11514:SF129">
    <property type="entry name" value="TRANSCRIPTION FACTOR"/>
    <property type="match status" value="1"/>
</dbReference>
<dbReference type="SMART" id="SM00353">
    <property type="entry name" value="HLH"/>
    <property type="match status" value="1"/>
</dbReference>